<name>A0A9E2KHH5_9BACE</name>
<accession>A0A9E2KHH5</accession>
<comment type="caution">
    <text evidence="2">The sequence shown here is derived from an EMBL/GenBank/DDBJ whole genome shotgun (WGS) entry which is preliminary data.</text>
</comment>
<evidence type="ECO:0008006" key="4">
    <source>
        <dbReference type="Google" id="ProtNLM"/>
    </source>
</evidence>
<protein>
    <recommendedName>
        <fullName evidence="4">Lipoprotein</fullName>
    </recommendedName>
</protein>
<evidence type="ECO:0000313" key="3">
    <source>
        <dbReference type="Proteomes" id="UP000824236"/>
    </source>
</evidence>
<feature type="chain" id="PRO_5039638615" description="Lipoprotein" evidence="1">
    <location>
        <begin position="22"/>
        <end position="205"/>
    </location>
</feature>
<reference evidence="2" key="1">
    <citation type="journal article" date="2021" name="PeerJ">
        <title>Extensive microbial diversity within the chicken gut microbiome revealed by metagenomics and culture.</title>
        <authorList>
            <person name="Gilroy R."/>
            <person name="Ravi A."/>
            <person name="Getino M."/>
            <person name="Pursley I."/>
            <person name="Horton D.L."/>
            <person name="Alikhan N.F."/>
            <person name="Baker D."/>
            <person name="Gharbi K."/>
            <person name="Hall N."/>
            <person name="Watson M."/>
            <person name="Adriaenssens E.M."/>
            <person name="Foster-Nyarko E."/>
            <person name="Jarju S."/>
            <person name="Secka A."/>
            <person name="Antonio M."/>
            <person name="Oren A."/>
            <person name="Chaudhuri R.R."/>
            <person name="La Ragione R."/>
            <person name="Hildebrand F."/>
            <person name="Pallen M.J."/>
        </authorList>
    </citation>
    <scope>NUCLEOTIDE SEQUENCE</scope>
    <source>
        <strain evidence="2">B3-3758</strain>
    </source>
</reference>
<evidence type="ECO:0000256" key="1">
    <source>
        <dbReference type="SAM" id="SignalP"/>
    </source>
</evidence>
<organism evidence="2 3">
    <name type="scientific">Candidatus Bacteroides intestinipullorum</name>
    <dbReference type="NCBI Taxonomy" id="2838471"/>
    <lineage>
        <taxon>Bacteria</taxon>
        <taxon>Pseudomonadati</taxon>
        <taxon>Bacteroidota</taxon>
        <taxon>Bacteroidia</taxon>
        <taxon>Bacteroidales</taxon>
        <taxon>Bacteroidaceae</taxon>
        <taxon>Bacteroides</taxon>
    </lineage>
</organism>
<evidence type="ECO:0000313" key="2">
    <source>
        <dbReference type="EMBL" id="MBU3814256.1"/>
    </source>
</evidence>
<reference evidence="2" key="2">
    <citation type="submission" date="2021-04" db="EMBL/GenBank/DDBJ databases">
        <authorList>
            <person name="Gilroy R."/>
        </authorList>
    </citation>
    <scope>NUCLEOTIDE SEQUENCE</scope>
    <source>
        <strain evidence="2">B3-3758</strain>
    </source>
</reference>
<dbReference type="EMBL" id="JAHLFO010000100">
    <property type="protein sequence ID" value="MBU3814256.1"/>
    <property type="molecule type" value="Genomic_DNA"/>
</dbReference>
<dbReference type="Proteomes" id="UP000824236">
    <property type="component" value="Unassembled WGS sequence"/>
</dbReference>
<dbReference type="AlphaFoldDB" id="A0A9E2KHH5"/>
<sequence length="205" mass="22940">MRKWTDYLLAALLLLGLNACSNDDEDLVPSSYRVKDITYFFEEGDGESMYEVTTAHDDFYNYTDAEQSYGILDTIPSTVISFTSDDPAAFHWVAEGDTAWVSDILFEQGQPCAGSGSVIPYIQGTTYLSRKPVSTIVTIPPKTGITTIITYDYRLLKATYLLELEDSQTGETMEVKGKITKSCEVSVRIKREEIELKDTAAKIHQ</sequence>
<gene>
    <name evidence="2" type="ORF">H9791_07065</name>
</gene>
<proteinExistence type="predicted"/>
<feature type="signal peptide" evidence="1">
    <location>
        <begin position="1"/>
        <end position="21"/>
    </location>
</feature>
<keyword evidence="1" id="KW-0732">Signal</keyword>